<feature type="region of interest" description="Disordered" evidence="1">
    <location>
        <begin position="43"/>
        <end position="133"/>
    </location>
</feature>
<organism evidence="3 4">
    <name type="scientific">Diatraea saccharalis</name>
    <name type="common">sugarcane borer</name>
    <dbReference type="NCBI Taxonomy" id="40085"/>
    <lineage>
        <taxon>Eukaryota</taxon>
        <taxon>Metazoa</taxon>
        <taxon>Ecdysozoa</taxon>
        <taxon>Arthropoda</taxon>
        <taxon>Hexapoda</taxon>
        <taxon>Insecta</taxon>
        <taxon>Pterygota</taxon>
        <taxon>Neoptera</taxon>
        <taxon>Endopterygota</taxon>
        <taxon>Lepidoptera</taxon>
        <taxon>Glossata</taxon>
        <taxon>Ditrysia</taxon>
        <taxon>Pyraloidea</taxon>
        <taxon>Crambidae</taxon>
        <taxon>Crambinae</taxon>
        <taxon>Diatraea</taxon>
    </lineage>
</organism>
<feature type="region of interest" description="Disordered" evidence="1">
    <location>
        <begin position="179"/>
        <end position="243"/>
    </location>
</feature>
<evidence type="ECO:0000256" key="2">
    <source>
        <dbReference type="SAM" id="Phobius"/>
    </source>
</evidence>
<dbReference type="EMBL" id="OU893334">
    <property type="protein sequence ID" value="CAG9790735.1"/>
    <property type="molecule type" value="Genomic_DNA"/>
</dbReference>
<keyword evidence="2" id="KW-0812">Transmembrane</keyword>
<gene>
    <name evidence="3" type="ORF">DIATSA_LOCUS8395</name>
</gene>
<sequence length="417" mass="47277">MEKDVDQNESHTYVAKGLNSHELRTTPNIPFVDDYVELEDVKHDEPLLPKGTQRDEINPFTSERDGKAHASDFGEIHSPNKDTIVVNTPEGTLYITLDPDSPKSSKPTSPSSHSTQSTDITESPSTSKVVGAEDSRVLIENEVSMEQRRANLRRNSISMPALQNLEMEVMRQQFLSIPQDEIPEHHQSSASGFSDGERAAEDNNALSDDNKAKSPLRSPRRTPRRLGRSEFSMDDDDYSPSNSVTSVNSLASLLREKLQSIPQKIRKKPTDYKLRAFVGLMFLAVVFFVGFAYVLYHQQAATKAYFNNVQFNEPKKLIRIFNADEVEILRARLAVSHQGKSEVYPCLPEHQHHDGSICLEWLHSLRFYLKSLPRDPGVDNTTCFNIHWKALSNSKSYINSGCKRINKSFVKILHIYF</sequence>
<keyword evidence="2" id="KW-1133">Transmembrane helix</keyword>
<dbReference type="Proteomes" id="UP001153714">
    <property type="component" value="Chromosome 3"/>
</dbReference>
<evidence type="ECO:0000313" key="3">
    <source>
        <dbReference type="EMBL" id="CAG9790735.1"/>
    </source>
</evidence>
<keyword evidence="2" id="KW-0472">Membrane</keyword>
<accession>A0A9N9R6Y1</accession>
<feature type="compositionally biased region" description="Basic and acidic residues" evidence="1">
    <location>
        <begin position="43"/>
        <end position="80"/>
    </location>
</feature>
<feature type="transmembrane region" description="Helical" evidence="2">
    <location>
        <begin position="274"/>
        <end position="296"/>
    </location>
</feature>
<name>A0A9N9R6Y1_9NEOP</name>
<proteinExistence type="predicted"/>
<evidence type="ECO:0000256" key="1">
    <source>
        <dbReference type="SAM" id="MobiDB-lite"/>
    </source>
</evidence>
<dbReference type="AlphaFoldDB" id="A0A9N9R6Y1"/>
<feature type="compositionally biased region" description="Low complexity" evidence="1">
    <location>
        <begin position="98"/>
        <end position="119"/>
    </location>
</feature>
<dbReference type="InterPro" id="IPR050985">
    <property type="entry name" value="Alpha-glycosidase_related"/>
</dbReference>
<reference evidence="3" key="1">
    <citation type="submission" date="2021-12" db="EMBL/GenBank/DDBJ databases">
        <authorList>
            <person name="King R."/>
        </authorList>
    </citation>
    <scope>NUCLEOTIDE SEQUENCE</scope>
</reference>
<reference evidence="3" key="2">
    <citation type="submission" date="2022-10" db="EMBL/GenBank/DDBJ databases">
        <authorList>
            <consortium name="ENA_rothamsted_submissions"/>
            <consortium name="culmorum"/>
            <person name="King R."/>
        </authorList>
    </citation>
    <scope>NUCLEOTIDE SEQUENCE</scope>
</reference>
<dbReference type="PANTHER" id="PTHR43053">
    <property type="entry name" value="GLYCOSIDASE FAMILY 31"/>
    <property type="match status" value="1"/>
</dbReference>
<dbReference type="OrthoDB" id="10070917at2759"/>
<dbReference type="PANTHER" id="PTHR43053:SF6">
    <property type="entry name" value="SITS-BINDING PROTEIN"/>
    <property type="match status" value="1"/>
</dbReference>
<keyword evidence="4" id="KW-1185">Reference proteome</keyword>
<protein>
    <submittedName>
        <fullName evidence="3">Uncharacterized protein</fullName>
    </submittedName>
</protein>
<evidence type="ECO:0000313" key="4">
    <source>
        <dbReference type="Proteomes" id="UP001153714"/>
    </source>
</evidence>